<name>A0A3M0KES7_HIRRU</name>
<dbReference type="PROSITE" id="PS00107">
    <property type="entry name" value="PROTEIN_KINASE_ATP"/>
    <property type="match status" value="1"/>
</dbReference>
<dbReference type="FunFam" id="3.30.200.20:FF:000234">
    <property type="entry name" value="Proto-oncogene tyrosine-protein kinase receptor Ret"/>
    <property type="match status" value="1"/>
</dbReference>
<dbReference type="InterPro" id="IPR000719">
    <property type="entry name" value="Prot_kinase_dom"/>
</dbReference>
<dbReference type="InterPro" id="IPR001245">
    <property type="entry name" value="Ser-Thr/Tyr_kinase_cat_dom"/>
</dbReference>
<dbReference type="GO" id="GO:0032580">
    <property type="term" value="C:Golgi cisterna membrane"/>
    <property type="evidence" value="ECO:0007669"/>
    <property type="project" value="UniProtKB-SubCell"/>
</dbReference>
<keyword evidence="16" id="KW-0829">Tyrosine-protein kinase</keyword>
<keyword evidence="15" id="KW-0472">Membrane</keyword>
<keyword evidence="18" id="KW-0325">Glycoprotein</keyword>
<evidence type="ECO:0000256" key="10">
    <source>
        <dbReference type="ARBA" id="ARBA00022840"/>
    </source>
</evidence>
<evidence type="ECO:0000313" key="26">
    <source>
        <dbReference type="EMBL" id="RMC11688.1"/>
    </source>
</evidence>
<dbReference type="PANTHER" id="PTHR24416:SF485">
    <property type="entry name" value="PROTO-ONCOGENE TYROSINE-PROTEIN KINASE RECEPTOR RET"/>
    <property type="match status" value="1"/>
</dbReference>
<dbReference type="InterPro" id="IPR020635">
    <property type="entry name" value="Tyr_kinase_cat_dom"/>
</dbReference>
<dbReference type="Pfam" id="PF17812">
    <property type="entry name" value="RET_CLD3"/>
    <property type="match status" value="1"/>
</dbReference>
<keyword evidence="4" id="KW-0808">Transferase</keyword>
<evidence type="ECO:0000256" key="23">
    <source>
        <dbReference type="SAM" id="Coils"/>
    </source>
</evidence>
<dbReference type="GO" id="GO:0047237">
    <property type="term" value="F:glucuronylgalactosylproteoglycan 4-beta-N-acetylgalactosaminyltransferase activity"/>
    <property type="evidence" value="ECO:0007669"/>
    <property type="project" value="UniProtKB-EC"/>
</dbReference>
<evidence type="ECO:0000256" key="6">
    <source>
        <dbReference type="ARBA" id="ARBA00022723"/>
    </source>
</evidence>
<dbReference type="Gene3D" id="2.60.40.60">
    <property type="entry name" value="Cadherins"/>
    <property type="match status" value="1"/>
</dbReference>
<dbReference type="InterPro" id="IPR040667">
    <property type="entry name" value="Ret_CLD3"/>
</dbReference>
<evidence type="ECO:0000256" key="3">
    <source>
        <dbReference type="ARBA" id="ARBA00009239"/>
    </source>
</evidence>
<keyword evidence="6" id="KW-0479">Metal-binding</keyword>
<dbReference type="Pfam" id="PF17813">
    <property type="entry name" value="RET_CLD4"/>
    <property type="match status" value="1"/>
</dbReference>
<comment type="catalytic activity">
    <reaction evidence="19">
        <text>L-tyrosyl-[protein] + ATP = O-phospho-L-tyrosyl-[protein] + ADP + H(+)</text>
        <dbReference type="Rhea" id="RHEA:10596"/>
        <dbReference type="Rhea" id="RHEA-COMP:10136"/>
        <dbReference type="Rhea" id="RHEA-COMP:20101"/>
        <dbReference type="ChEBI" id="CHEBI:15378"/>
        <dbReference type="ChEBI" id="CHEBI:30616"/>
        <dbReference type="ChEBI" id="CHEBI:46858"/>
        <dbReference type="ChEBI" id="CHEBI:61978"/>
        <dbReference type="ChEBI" id="CHEBI:456216"/>
        <dbReference type="EC" id="2.7.10.1"/>
    </reaction>
</comment>
<dbReference type="PROSITE" id="PS00109">
    <property type="entry name" value="PROTEIN_KINASE_TYR"/>
    <property type="match status" value="1"/>
</dbReference>
<evidence type="ECO:0000256" key="12">
    <source>
        <dbReference type="ARBA" id="ARBA00022989"/>
    </source>
</evidence>
<dbReference type="GO" id="GO:0007156">
    <property type="term" value="P:homophilic cell adhesion via plasma membrane adhesion molecules"/>
    <property type="evidence" value="ECO:0007669"/>
    <property type="project" value="InterPro"/>
</dbReference>
<dbReference type="STRING" id="333673.A0A3M0KES7"/>
<evidence type="ECO:0000256" key="19">
    <source>
        <dbReference type="ARBA" id="ARBA00051243"/>
    </source>
</evidence>
<keyword evidence="27" id="KW-1185">Reference proteome</keyword>
<dbReference type="InterPro" id="IPR029044">
    <property type="entry name" value="Nucleotide-diphossugar_trans"/>
</dbReference>
<dbReference type="GO" id="GO:0007169">
    <property type="term" value="P:cell surface receptor protein tyrosine kinase signaling pathway"/>
    <property type="evidence" value="ECO:0007669"/>
    <property type="project" value="TreeGrafter"/>
</dbReference>
<comment type="catalytic activity">
    <reaction evidence="20">
        <text>3-O-(beta-D-GlcA-(1-&gt;3)-beta-D-Gal-(1-&gt;3)-beta-D-Gal-(1-&gt;4)-beta-D-Xyl)-L-seryl-[protein] + UDP-N-acetyl-alpha-D-galactosamine = 3-O-(beta-D-GalNAc-(1-&gt;4)-beta-D-GlcA-(1-&gt;3)-beta-D-Gal-(1-&gt;3)-beta-D-Gal-(1-&gt;4)-beta-D-Xyl)-L-seryl-[protein] + UDP + H(+)</text>
        <dbReference type="Rhea" id="RHEA:23464"/>
        <dbReference type="Rhea" id="RHEA-COMP:12573"/>
        <dbReference type="Rhea" id="RHEA-COMP:12575"/>
        <dbReference type="ChEBI" id="CHEBI:15378"/>
        <dbReference type="ChEBI" id="CHEBI:58223"/>
        <dbReference type="ChEBI" id="CHEBI:67138"/>
        <dbReference type="ChEBI" id="CHEBI:132093"/>
        <dbReference type="ChEBI" id="CHEBI:132105"/>
        <dbReference type="EC" id="2.4.1.174"/>
    </reaction>
</comment>
<dbReference type="Gene3D" id="1.10.510.10">
    <property type="entry name" value="Transferase(Phosphotransferase) domain 1"/>
    <property type="match status" value="1"/>
</dbReference>
<dbReference type="Gene3D" id="3.30.200.20">
    <property type="entry name" value="Phosphorylase Kinase, domain 1"/>
    <property type="match status" value="1"/>
</dbReference>
<dbReference type="InterPro" id="IPR015919">
    <property type="entry name" value="Cadherin-like_sf"/>
</dbReference>
<evidence type="ECO:0000313" key="27">
    <source>
        <dbReference type="Proteomes" id="UP000269221"/>
    </source>
</evidence>
<keyword evidence="8 22" id="KW-0547">Nucleotide-binding</keyword>
<dbReference type="OrthoDB" id="4062651at2759"/>
<dbReference type="GO" id="GO:0005886">
    <property type="term" value="C:plasma membrane"/>
    <property type="evidence" value="ECO:0007669"/>
    <property type="project" value="TreeGrafter"/>
</dbReference>
<dbReference type="InterPro" id="IPR050122">
    <property type="entry name" value="RTK"/>
</dbReference>
<dbReference type="InterPro" id="IPR041317">
    <property type="entry name" value="RET_CLD4"/>
</dbReference>
<dbReference type="InterPro" id="IPR041163">
    <property type="entry name" value="Ret_CLD1"/>
</dbReference>
<evidence type="ECO:0000256" key="18">
    <source>
        <dbReference type="ARBA" id="ARBA00023180"/>
    </source>
</evidence>
<keyword evidence="11" id="KW-0735">Signal-anchor</keyword>
<dbReference type="GO" id="GO:0004714">
    <property type="term" value="F:transmembrane receptor protein tyrosine kinase activity"/>
    <property type="evidence" value="ECO:0007669"/>
    <property type="project" value="UniProtKB-EC"/>
</dbReference>
<dbReference type="SUPFAM" id="SSF56112">
    <property type="entry name" value="Protein kinase-like (PK-like)"/>
    <property type="match status" value="1"/>
</dbReference>
<dbReference type="InterPro" id="IPR008266">
    <property type="entry name" value="Tyr_kinase_AS"/>
</dbReference>
<keyword evidence="17" id="KW-0675">Receptor</keyword>
<dbReference type="SMART" id="SM00112">
    <property type="entry name" value="CA"/>
    <property type="match status" value="1"/>
</dbReference>
<keyword evidence="9" id="KW-0418">Kinase</keyword>
<dbReference type="FunFam" id="1.10.510.10:FF:000190">
    <property type="entry name" value="Proto-oncogene tyrosine-protein kinase receptor Ret"/>
    <property type="match status" value="1"/>
</dbReference>
<feature type="domain" description="Cadherin" evidence="25">
    <location>
        <begin position="96"/>
        <end position="154"/>
    </location>
</feature>
<dbReference type="InterPro" id="IPR011009">
    <property type="entry name" value="Kinase-like_dom_sf"/>
</dbReference>
<dbReference type="GO" id="GO:0043235">
    <property type="term" value="C:receptor complex"/>
    <property type="evidence" value="ECO:0007669"/>
    <property type="project" value="TreeGrafter"/>
</dbReference>
<evidence type="ECO:0000259" key="25">
    <source>
        <dbReference type="PROSITE" id="PS50268"/>
    </source>
</evidence>
<evidence type="ECO:0000256" key="22">
    <source>
        <dbReference type="PROSITE-ProRule" id="PRU10141"/>
    </source>
</evidence>
<comment type="subcellular location">
    <subcellularLocation>
        <location evidence="1">Golgi apparatus</location>
        <location evidence="1">Golgi stack membrane</location>
        <topology evidence="1">Single-pass type II membrane protein</topology>
    </subcellularLocation>
    <subcellularLocation>
        <location evidence="2">Membrane</location>
        <topology evidence="2">Single-pass type I membrane protein</topology>
    </subcellularLocation>
</comment>
<proteinExistence type="inferred from homology"/>
<evidence type="ECO:0000256" key="1">
    <source>
        <dbReference type="ARBA" id="ARBA00004447"/>
    </source>
</evidence>
<evidence type="ECO:0000256" key="13">
    <source>
        <dbReference type="ARBA" id="ARBA00023034"/>
    </source>
</evidence>
<dbReference type="Pfam" id="PF07714">
    <property type="entry name" value="PK_Tyr_Ser-Thr"/>
    <property type="match status" value="1"/>
</dbReference>
<feature type="domain" description="Protein kinase" evidence="24">
    <location>
        <begin position="536"/>
        <end position="828"/>
    </location>
</feature>
<feature type="binding site" evidence="22">
    <location>
        <position position="570"/>
    </location>
    <ligand>
        <name>ATP</name>
        <dbReference type="ChEBI" id="CHEBI:30616"/>
    </ligand>
</feature>
<dbReference type="Pfam" id="PF17756">
    <property type="entry name" value="RET_CLD1"/>
    <property type="match status" value="1"/>
</dbReference>
<dbReference type="PROSITE" id="PS50011">
    <property type="entry name" value="PROTEIN_KINASE_DOM"/>
    <property type="match status" value="1"/>
</dbReference>
<keyword evidence="21" id="KW-0106">Calcium</keyword>
<evidence type="ECO:0008006" key="28">
    <source>
        <dbReference type="Google" id="ProtNLM"/>
    </source>
</evidence>
<evidence type="ECO:0000256" key="21">
    <source>
        <dbReference type="PROSITE-ProRule" id="PRU00043"/>
    </source>
</evidence>
<dbReference type="PRINTS" id="PR00109">
    <property type="entry name" value="TYRKINASE"/>
</dbReference>
<evidence type="ECO:0000256" key="16">
    <source>
        <dbReference type="ARBA" id="ARBA00023137"/>
    </source>
</evidence>
<evidence type="ECO:0000256" key="8">
    <source>
        <dbReference type="ARBA" id="ARBA00022741"/>
    </source>
</evidence>
<dbReference type="Pfam" id="PF05679">
    <property type="entry name" value="CHGN"/>
    <property type="match status" value="1"/>
</dbReference>
<evidence type="ECO:0000256" key="20">
    <source>
        <dbReference type="ARBA" id="ARBA00052383"/>
    </source>
</evidence>
<gene>
    <name evidence="26" type="ORF">DUI87_11810</name>
</gene>
<dbReference type="FunFam" id="3.90.550.10:FF:000059">
    <property type="entry name" value="Hexosyltransferase"/>
    <property type="match status" value="1"/>
</dbReference>
<reference evidence="26 27" key="1">
    <citation type="submission" date="2018-07" db="EMBL/GenBank/DDBJ databases">
        <title>A high quality draft genome assembly of the barn swallow (H. rustica rustica).</title>
        <authorList>
            <person name="Formenti G."/>
            <person name="Chiara M."/>
            <person name="Poveda L."/>
            <person name="Francoijs K.-J."/>
            <person name="Bonisoli-Alquati A."/>
            <person name="Canova L."/>
            <person name="Gianfranceschi L."/>
            <person name="Horner D.S."/>
            <person name="Saino N."/>
        </authorList>
    </citation>
    <scope>NUCLEOTIDE SEQUENCE [LARGE SCALE GENOMIC DNA]</scope>
    <source>
        <strain evidence="26">Chelidonia</strain>
        <tissue evidence="26">Blood</tissue>
    </source>
</reference>
<dbReference type="SUPFAM" id="SSF49313">
    <property type="entry name" value="Cadherin-like"/>
    <property type="match status" value="1"/>
</dbReference>
<dbReference type="CDD" id="cd11304">
    <property type="entry name" value="Cadherin_repeat"/>
    <property type="match status" value="1"/>
</dbReference>
<evidence type="ECO:0000256" key="2">
    <source>
        <dbReference type="ARBA" id="ARBA00004479"/>
    </source>
</evidence>
<organism evidence="26 27">
    <name type="scientific">Hirundo rustica rustica</name>
    <dbReference type="NCBI Taxonomy" id="333673"/>
    <lineage>
        <taxon>Eukaryota</taxon>
        <taxon>Metazoa</taxon>
        <taxon>Chordata</taxon>
        <taxon>Craniata</taxon>
        <taxon>Vertebrata</taxon>
        <taxon>Euteleostomi</taxon>
        <taxon>Archelosauria</taxon>
        <taxon>Archosauria</taxon>
        <taxon>Dinosauria</taxon>
        <taxon>Saurischia</taxon>
        <taxon>Theropoda</taxon>
        <taxon>Coelurosauria</taxon>
        <taxon>Aves</taxon>
        <taxon>Neognathae</taxon>
        <taxon>Neoaves</taxon>
        <taxon>Telluraves</taxon>
        <taxon>Australaves</taxon>
        <taxon>Passeriformes</taxon>
        <taxon>Sylvioidea</taxon>
        <taxon>Hirundinidae</taxon>
        <taxon>Hirundo</taxon>
    </lineage>
</organism>
<dbReference type="InterPro" id="IPR008428">
    <property type="entry name" value="Chond_GalNAc"/>
</dbReference>
<evidence type="ECO:0000256" key="14">
    <source>
        <dbReference type="ARBA" id="ARBA00023054"/>
    </source>
</evidence>
<protein>
    <recommendedName>
        <fullName evidence="28">Receptor protein-tyrosine kinase</fullName>
    </recommendedName>
</protein>
<dbReference type="GO" id="GO:0005509">
    <property type="term" value="F:calcium ion binding"/>
    <property type="evidence" value="ECO:0007669"/>
    <property type="project" value="UniProtKB-UniRule"/>
</dbReference>
<evidence type="ECO:0000256" key="15">
    <source>
        <dbReference type="ARBA" id="ARBA00023136"/>
    </source>
</evidence>
<dbReference type="SUPFAM" id="SSF53448">
    <property type="entry name" value="Nucleotide-diphospho-sugar transferases"/>
    <property type="match status" value="1"/>
</dbReference>
<dbReference type="PANTHER" id="PTHR24416">
    <property type="entry name" value="TYROSINE-PROTEIN KINASE RECEPTOR"/>
    <property type="match status" value="1"/>
</dbReference>
<feature type="coiled-coil region" evidence="23">
    <location>
        <begin position="1203"/>
        <end position="1244"/>
    </location>
</feature>
<dbReference type="PROSITE" id="PS50268">
    <property type="entry name" value="CADHERIN_2"/>
    <property type="match status" value="1"/>
</dbReference>
<keyword evidence="7" id="KW-0732">Signal</keyword>
<dbReference type="InterPro" id="IPR017441">
    <property type="entry name" value="Protein_kinase_ATP_BS"/>
</dbReference>
<keyword evidence="12" id="KW-1133">Transmembrane helix</keyword>
<dbReference type="GO" id="GO:0005524">
    <property type="term" value="F:ATP binding"/>
    <property type="evidence" value="ECO:0007669"/>
    <property type="project" value="UniProtKB-UniRule"/>
</dbReference>
<evidence type="ECO:0000256" key="4">
    <source>
        <dbReference type="ARBA" id="ARBA00022679"/>
    </source>
</evidence>
<evidence type="ECO:0000256" key="9">
    <source>
        <dbReference type="ARBA" id="ARBA00022777"/>
    </source>
</evidence>
<dbReference type="Gene3D" id="3.90.550.10">
    <property type="entry name" value="Spore Coat Polysaccharide Biosynthesis Protein SpsA, Chain A"/>
    <property type="match status" value="1"/>
</dbReference>
<evidence type="ECO:0000259" key="24">
    <source>
        <dbReference type="PROSITE" id="PS50011"/>
    </source>
</evidence>
<dbReference type="CDD" id="cd05045">
    <property type="entry name" value="PTKc_RET"/>
    <property type="match status" value="1"/>
</dbReference>
<dbReference type="GO" id="GO:0050650">
    <property type="term" value="P:chondroitin sulfate proteoglycan biosynthetic process"/>
    <property type="evidence" value="ECO:0007669"/>
    <property type="project" value="UniProtKB-ARBA"/>
</dbReference>
<dbReference type="InterPro" id="IPR002126">
    <property type="entry name" value="Cadherin-like_dom"/>
</dbReference>
<keyword evidence="14 23" id="KW-0175">Coiled coil</keyword>
<keyword evidence="13" id="KW-0333">Golgi apparatus</keyword>
<evidence type="ECO:0000256" key="7">
    <source>
        <dbReference type="ARBA" id="ARBA00022729"/>
    </source>
</evidence>
<comment type="similarity">
    <text evidence="3">Belongs to the chondroitin N-acetylgalactosaminyltransferase family.</text>
</comment>
<evidence type="ECO:0000256" key="17">
    <source>
        <dbReference type="ARBA" id="ARBA00023170"/>
    </source>
</evidence>
<keyword evidence="5" id="KW-0812">Transmembrane</keyword>
<evidence type="ECO:0000256" key="11">
    <source>
        <dbReference type="ARBA" id="ARBA00022968"/>
    </source>
</evidence>
<accession>A0A3M0KES7</accession>
<dbReference type="SMART" id="SM00219">
    <property type="entry name" value="TyrKc"/>
    <property type="match status" value="1"/>
</dbReference>
<dbReference type="EMBL" id="QRBI01000108">
    <property type="protein sequence ID" value="RMC11688.1"/>
    <property type="molecule type" value="Genomic_DNA"/>
</dbReference>
<keyword evidence="10 22" id="KW-0067">ATP-binding</keyword>
<dbReference type="Proteomes" id="UP000269221">
    <property type="component" value="Unassembled WGS sequence"/>
</dbReference>
<comment type="caution">
    <text evidence="26">The sequence shown here is derived from an EMBL/GenBank/DDBJ whole genome shotgun (WGS) entry which is preliminary data.</text>
</comment>
<sequence>MEMPSVVALGLYFPRKEYLENVYIDEPAGMPLLRIHALKDSHEEEAHFHLCQNLIISRARSHENNWFRIREKTGRLYLSKSLDREDFNMLSEGVPFRYNENTTSVQVTQRLDREERERYELIAKCTVREGFREMQVEVPFLVNVLDEDDSPPFLPNGTDTADAVVEFNRKEGTVLSTLTVYDADTTPIYPLESSRKKYTGTIITDDPWISETFRIEHIFDEIHFSPNGSQVRGTRHEYRLVLNKSISVTEHRSFQLDVLVNDTEFQGPERSVMLHFNVSILPVSIQFSNITYQFTVNRNAERFAQIGKICIENCMKFRGVNITYKLLSPNASCYPVSILQGREDKYGSLYVNDSSVLRRPECKEIQYTVQATDKQSRKHTKTLLTVVLEGTRGNIIGGHGKGIGNLGIKSGHGICYCFPRQNCYCEKDDIKEQLCDDVCKTVITGAVVLCFVISVLVSFYCIHRYHKNSPKPPIASAEMTFRRPAQPYPISYSSSNVRRPSLDSMENQVSVDTFKIPGFFSVLQEDPKWEFPRKNLVLGKTLGEGEFGKVVKATAFRLKGRAGYTTVAVKMLKENASQSELRDLLSEFNLLKQVNHPHVIKLYGACSQDGPLYLIVEYAKYGSLRSFLRESRKVGPSYVGSDGNRNSSYLDNPDERALTMGDLISFAWQISRGMQYLAEMKLVHRDLAARNVLVAEGRKMKISDFGLSRDVYEEDSYVKRSKGRIPVKWMAIESLFDHIYTTQSDVWSFGVLLWEIVTLGGNPYPGIAPERLFNLLKTGYRMERPENCSEEMYSLMLRCWKQEPDKRPTFTEISKELEKMMVKSRDYLDLAASTPSDSLLYDDGLSEEETPLVDCNNAPLPRTLPSTWIENKLYGAGPFLGPVELHEVCVGPPLKPFKVPVDGIPSLQCVSCTTQLGVIEKLAEGALDPAVSVANKDVKQCQSQYHPLGTALVTGLHLDIELLTATLSVTVQPIPSPPPGPSIKSMPLQFQDKDVICDIVSNALHKSRLWASLAGAGIKRVGVEWTEDSLSQQLQCNIFLTSLASLGPELLCPFPGRWAPIRLPSAQVFSIVTLSSIFNNCMQLRDGSTLFLIRQSCDNIAVRMLGVPGERSSLITVLRFEVQGDVPWKARDNSFFRIGNRNNMRMPRRGFVIQARTRWLLVGIALLFSLVLLMYLLECAPQTDGNGSLPGVVGESMGKEYYQALLQEQEEHYQNRATSLKRQIAQLKQELQEMSDKLKSLQEKKSPKVNGMTYQGTKEQTSNDLLEFLHSQIDKAEVSVGAKLPSEYGVIPFESFTSMKVFQLEMGLTRHPEEKPVRKDKRDELVEVIEAGLEVINNPDEEDGQDEDDGVGDRQLYSENDFIEGYYRTERDKGTQYELFYKKMDGMEYRHVTLFRPFGPLMKVKSETVDISSSIINIIVPLAGRTEAFAQFMQNFRDVCIHQDKRVHLTVVYFGQDGLSEVKSILESVARETDFYNYTLVSLKEEFNRGRGLDVGARAWEKGEVLMFFCDVDVYFTAEFLNSCRLNAEPGKKVFYPVVFSLYNPAIVYANQDIPPPVEQQLVHKKDSGFWRDFGFGMTCQYRTDFLTVGGFDLEVKGWGGEDVHLYRKYLHGDLMVIRTPVPGLFHLWHEKHCADELTPEQYRMCIQSKAMNEASHSHLGMLVFRDEIEAHLRKQAYRTNSEAVG</sequence>
<evidence type="ECO:0000256" key="5">
    <source>
        <dbReference type="ARBA" id="ARBA00022692"/>
    </source>
</evidence>